<organism evidence="1 2">
    <name type="scientific">Amycolatopsis thermalba</name>
    <dbReference type="NCBI Taxonomy" id="944492"/>
    <lineage>
        <taxon>Bacteria</taxon>
        <taxon>Bacillati</taxon>
        <taxon>Actinomycetota</taxon>
        <taxon>Actinomycetes</taxon>
        <taxon>Pseudonocardiales</taxon>
        <taxon>Pseudonocardiaceae</taxon>
        <taxon>Amycolatopsis</taxon>
    </lineage>
</organism>
<protein>
    <submittedName>
        <fullName evidence="1">Uncharacterized protein</fullName>
    </submittedName>
</protein>
<dbReference type="Proteomes" id="UP000830158">
    <property type="component" value="Chromosome"/>
</dbReference>
<name>A0ABY4NT98_9PSEU</name>
<keyword evidence="2" id="KW-1185">Reference proteome</keyword>
<dbReference type="RefSeq" id="WP_162830568.1">
    <property type="nucleotide sequence ID" value="NZ_CP091196.1"/>
</dbReference>
<accession>A0ABY4NT98</accession>
<proteinExistence type="predicted"/>
<reference evidence="1" key="1">
    <citation type="submission" date="2022-01" db="EMBL/GenBank/DDBJ databases">
        <title>PSI-footprinting approach for the identification of protein synthesis inhibitor producers.</title>
        <authorList>
            <person name="Handel F."/>
            <person name="Kulik A."/>
            <person name="Wex K.W."/>
            <person name="Berscheid A."/>
            <person name="Saur J.S."/>
            <person name="Winkler A."/>
            <person name="Wibberg D."/>
            <person name="Kalinowski J."/>
            <person name="Broetz-Oesterhelt H."/>
            <person name="Mast Y."/>
        </authorList>
    </citation>
    <scope>NUCLEOTIDE SEQUENCE</scope>
    <source>
        <strain evidence="1">KNN 49.3e</strain>
    </source>
</reference>
<sequence>MSPATDLREPLATNLPAHIPRLGMTTPRIGTEPTPVHLVAALEPRIRRPA</sequence>
<evidence type="ECO:0000313" key="2">
    <source>
        <dbReference type="Proteomes" id="UP000830158"/>
    </source>
</evidence>
<gene>
    <name evidence="1" type="ORF">L1857_10850</name>
</gene>
<evidence type="ECO:0000313" key="1">
    <source>
        <dbReference type="EMBL" id="UQS23280.1"/>
    </source>
</evidence>
<dbReference type="EMBL" id="CP091196">
    <property type="protein sequence ID" value="UQS23280.1"/>
    <property type="molecule type" value="Genomic_DNA"/>
</dbReference>